<dbReference type="SUPFAM" id="SSF52402">
    <property type="entry name" value="Adenine nucleotide alpha hydrolases-like"/>
    <property type="match status" value="1"/>
</dbReference>
<dbReference type="SMART" id="SM00977">
    <property type="entry name" value="TilS_C"/>
    <property type="match status" value="1"/>
</dbReference>
<dbReference type="InterPro" id="IPR014729">
    <property type="entry name" value="Rossmann-like_a/b/a_fold"/>
</dbReference>
<dbReference type="InterPro" id="IPR012796">
    <property type="entry name" value="Lysidine-tRNA-synth_C"/>
</dbReference>
<evidence type="ECO:0000256" key="2">
    <source>
        <dbReference type="ARBA" id="ARBA00022490"/>
    </source>
</evidence>
<comment type="caution">
    <text evidence="10">The sequence shown here is derived from an EMBL/GenBank/DDBJ whole genome shotgun (WGS) entry which is preliminary data.</text>
</comment>
<dbReference type="Gene3D" id="1.20.59.20">
    <property type="match status" value="1"/>
</dbReference>
<evidence type="ECO:0000256" key="6">
    <source>
        <dbReference type="ARBA" id="ARBA00022840"/>
    </source>
</evidence>
<keyword evidence="5 8" id="KW-0547">Nucleotide-binding</keyword>
<dbReference type="Proteomes" id="UP000078124">
    <property type="component" value="Unassembled WGS sequence"/>
</dbReference>
<keyword evidence="3 8" id="KW-0436">Ligase</keyword>
<evidence type="ECO:0000256" key="7">
    <source>
        <dbReference type="ARBA" id="ARBA00048539"/>
    </source>
</evidence>
<dbReference type="InterPro" id="IPR011063">
    <property type="entry name" value="TilS/TtcA_N"/>
</dbReference>
<accession>A0A8G2A751</accession>
<comment type="catalytic activity">
    <reaction evidence="7 8">
        <text>cytidine(34) in tRNA(Ile2) + L-lysine + ATP = lysidine(34) in tRNA(Ile2) + AMP + diphosphate + H(+)</text>
        <dbReference type="Rhea" id="RHEA:43744"/>
        <dbReference type="Rhea" id="RHEA-COMP:10625"/>
        <dbReference type="Rhea" id="RHEA-COMP:10670"/>
        <dbReference type="ChEBI" id="CHEBI:15378"/>
        <dbReference type="ChEBI" id="CHEBI:30616"/>
        <dbReference type="ChEBI" id="CHEBI:32551"/>
        <dbReference type="ChEBI" id="CHEBI:33019"/>
        <dbReference type="ChEBI" id="CHEBI:82748"/>
        <dbReference type="ChEBI" id="CHEBI:83665"/>
        <dbReference type="ChEBI" id="CHEBI:456215"/>
        <dbReference type="EC" id="6.3.4.19"/>
    </reaction>
</comment>
<evidence type="ECO:0000256" key="1">
    <source>
        <dbReference type="ARBA" id="ARBA00004496"/>
    </source>
</evidence>
<dbReference type="NCBIfam" id="TIGR02432">
    <property type="entry name" value="lysidine_TilS_N"/>
    <property type="match status" value="1"/>
</dbReference>
<organism evidence="10 11">
    <name type="scientific">Raoultella planticola</name>
    <name type="common">Klebsiella planticola</name>
    <dbReference type="NCBI Taxonomy" id="575"/>
    <lineage>
        <taxon>Bacteria</taxon>
        <taxon>Pseudomonadati</taxon>
        <taxon>Pseudomonadota</taxon>
        <taxon>Gammaproteobacteria</taxon>
        <taxon>Enterobacterales</taxon>
        <taxon>Enterobacteriaceae</taxon>
        <taxon>Klebsiella/Raoultella group</taxon>
        <taxon>Raoultella</taxon>
    </lineage>
</organism>
<dbReference type="EMBL" id="FLAC01000008">
    <property type="protein sequence ID" value="SBM08973.1"/>
    <property type="molecule type" value="Genomic_DNA"/>
</dbReference>
<dbReference type="PANTHER" id="PTHR43033">
    <property type="entry name" value="TRNA(ILE)-LYSIDINE SYNTHASE-RELATED"/>
    <property type="match status" value="1"/>
</dbReference>
<dbReference type="NCBIfam" id="TIGR02433">
    <property type="entry name" value="lysidine_TilS_C"/>
    <property type="match status" value="1"/>
</dbReference>
<keyword evidence="6 8" id="KW-0067">ATP-binding</keyword>
<name>A0A8G2A751_RAOPL</name>
<dbReference type="GO" id="GO:0005737">
    <property type="term" value="C:cytoplasm"/>
    <property type="evidence" value="ECO:0007669"/>
    <property type="project" value="UniProtKB-SubCell"/>
</dbReference>
<dbReference type="EC" id="6.3.4.19" evidence="8"/>
<gene>
    <name evidence="8 10" type="primary">tilS</name>
    <name evidence="10" type="ORF">SAMEA2273876_02526</name>
</gene>
<comment type="domain">
    <text evidence="8">The N-terminal region contains the highly conserved SGGXDS motif, predicted to be a P-loop motif involved in ATP binding.</text>
</comment>
<evidence type="ECO:0000313" key="10">
    <source>
        <dbReference type="EMBL" id="SBM08973.1"/>
    </source>
</evidence>
<dbReference type="SUPFAM" id="SSF56037">
    <property type="entry name" value="PheT/TilS domain"/>
    <property type="match status" value="1"/>
</dbReference>
<dbReference type="GO" id="GO:0006400">
    <property type="term" value="P:tRNA modification"/>
    <property type="evidence" value="ECO:0007669"/>
    <property type="project" value="UniProtKB-UniRule"/>
</dbReference>
<feature type="binding site" evidence="8">
    <location>
        <begin position="41"/>
        <end position="46"/>
    </location>
    <ligand>
        <name>ATP</name>
        <dbReference type="ChEBI" id="CHEBI:30616"/>
    </ligand>
</feature>
<keyword evidence="2 8" id="KW-0963">Cytoplasm</keyword>
<protein>
    <recommendedName>
        <fullName evidence="8">tRNA(Ile)-lysidine synthase</fullName>
        <ecNumber evidence="8">6.3.4.19</ecNumber>
    </recommendedName>
    <alternativeName>
        <fullName evidence="8">tRNA(Ile)-2-lysyl-cytidine synthase</fullName>
    </alternativeName>
    <alternativeName>
        <fullName evidence="8">tRNA(Ile)-lysidine synthetase</fullName>
    </alternativeName>
</protein>
<evidence type="ECO:0000256" key="5">
    <source>
        <dbReference type="ARBA" id="ARBA00022741"/>
    </source>
</evidence>
<dbReference type="CDD" id="cd01992">
    <property type="entry name" value="TilS_N"/>
    <property type="match status" value="1"/>
</dbReference>
<comment type="function">
    <text evidence="8">Ligates lysine onto the cytidine present at position 34 of the AUA codon-specific tRNA(Ile) that contains the anticodon CAU, in an ATP-dependent manner. Cytidine is converted to lysidine, thus changing the amino acid specificity of the tRNA from methionine to isoleucine.</text>
</comment>
<dbReference type="GO" id="GO:0005524">
    <property type="term" value="F:ATP binding"/>
    <property type="evidence" value="ECO:0007669"/>
    <property type="project" value="UniProtKB-UniRule"/>
</dbReference>
<dbReference type="Gene3D" id="3.40.50.620">
    <property type="entry name" value="HUPs"/>
    <property type="match status" value="1"/>
</dbReference>
<evidence type="ECO:0000256" key="4">
    <source>
        <dbReference type="ARBA" id="ARBA00022694"/>
    </source>
</evidence>
<feature type="domain" description="Lysidine-tRNA(Ile) synthetase C-terminal" evidence="9">
    <location>
        <begin position="377"/>
        <end position="449"/>
    </location>
</feature>
<evidence type="ECO:0000256" key="8">
    <source>
        <dbReference type="HAMAP-Rule" id="MF_01161"/>
    </source>
</evidence>
<proteinExistence type="inferred from homology"/>
<evidence type="ECO:0000259" key="9">
    <source>
        <dbReference type="SMART" id="SM00977"/>
    </source>
</evidence>
<dbReference type="PANTHER" id="PTHR43033:SF1">
    <property type="entry name" value="TRNA(ILE)-LYSIDINE SYNTHASE-RELATED"/>
    <property type="match status" value="1"/>
</dbReference>
<dbReference type="AlphaFoldDB" id="A0A8G2A751"/>
<dbReference type="SUPFAM" id="SSF82829">
    <property type="entry name" value="MesJ substrate recognition domain-like"/>
    <property type="match status" value="1"/>
</dbReference>
<dbReference type="NCBIfam" id="NF007942">
    <property type="entry name" value="PRK10660.1"/>
    <property type="match status" value="1"/>
</dbReference>
<comment type="subcellular location">
    <subcellularLocation>
        <location evidence="1 8">Cytoplasm</location>
    </subcellularLocation>
</comment>
<evidence type="ECO:0000313" key="11">
    <source>
        <dbReference type="Proteomes" id="UP000078124"/>
    </source>
</evidence>
<dbReference type="InterPro" id="IPR012094">
    <property type="entry name" value="tRNA_Ile_lys_synt"/>
</dbReference>
<evidence type="ECO:0000256" key="3">
    <source>
        <dbReference type="ARBA" id="ARBA00022598"/>
    </source>
</evidence>
<dbReference type="Pfam" id="PF09179">
    <property type="entry name" value="TilS"/>
    <property type="match status" value="1"/>
</dbReference>
<dbReference type="FunFam" id="3.40.50.620:FF:000173">
    <property type="entry name" value="tRNA(Ile)-lysidine synthase"/>
    <property type="match status" value="1"/>
</dbReference>
<sequence>MPERARPGNVPGYLPSDTIKMMTPDIAHTLHPYRQFLVAFSGGLDSTVLLHQLVCWRERDPTLQLRAIHIHHGLSANADSWVAHCQQVCQHWQVPLVVERVTLADDGLGVEAHARQARYQAFRGALRPGEALVTAQHLDDQCETFLLALKRGSGPTGLAAMAASSGFAATRLLRPLLNTRRETLHQWALAHQLSWIEDESNQDDTYDRNFLRLRVVPQLNARWPHFSEAVARSASLCGEQEQLLDELLAEDLAKLVADDGSLAIDALASMSAPRRAALLRRWLARHSAPMPSREMTERIWREVALAREDAFPCLRLGDFSVRRYQQRLWWVRYQPGQTNALLPWPDYRQPLRLPEGLGELALQPGGPLRAPRGEEPVTVRFRASGNLHIVGRHGGRKLKKIWQELGVAPWRRDTTPLLFYGETLIAAADSLFVTCEGEAREGEGVEMIWRKTGG</sequence>
<comment type="similarity">
    <text evidence="8">Belongs to the tRNA(Ile)-lysidine synthase family.</text>
</comment>
<dbReference type="HAMAP" id="MF_01161">
    <property type="entry name" value="tRNA_Ile_lys_synt"/>
    <property type="match status" value="1"/>
</dbReference>
<keyword evidence="4 8" id="KW-0819">tRNA processing</keyword>
<dbReference type="Pfam" id="PF11734">
    <property type="entry name" value="TilS_C"/>
    <property type="match status" value="1"/>
</dbReference>
<reference evidence="10 11" key="1">
    <citation type="submission" date="2016-05" db="EMBL/GenBank/DDBJ databases">
        <authorList>
            <consortium name="Pathogen Informatics"/>
        </authorList>
    </citation>
    <scope>NUCLEOTIDE SEQUENCE [LARGE SCALE GENOMIC DNA]</scope>
    <source>
        <strain evidence="10 11">2880STDY5682802</strain>
    </source>
</reference>
<dbReference type="InterPro" id="IPR015262">
    <property type="entry name" value="tRNA_Ile_lys_synt_subst-bd"/>
</dbReference>
<dbReference type="GO" id="GO:0032267">
    <property type="term" value="F:tRNA(Ile)-lysidine synthase activity"/>
    <property type="evidence" value="ECO:0007669"/>
    <property type="project" value="UniProtKB-EC"/>
</dbReference>
<dbReference type="InterPro" id="IPR012795">
    <property type="entry name" value="tRNA_Ile_lys_synt_N"/>
</dbReference>
<dbReference type="Pfam" id="PF01171">
    <property type="entry name" value="ATP_bind_3"/>
    <property type="match status" value="1"/>
</dbReference>